<evidence type="ECO:0000256" key="1">
    <source>
        <dbReference type="SAM" id="MobiDB-lite"/>
    </source>
</evidence>
<feature type="compositionally biased region" description="Basic and acidic residues" evidence="1">
    <location>
        <begin position="631"/>
        <end position="650"/>
    </location>
</feature>
<feature type="compositionally biased region" description="Basic and acidic residues" evidence="1">
    <location>
        <begin position="582"/>
        <end position="598"/>
    </location>
</feature>
<dbReference type="OrthoDB" id="751084at2759"/>
<sequence>MESATNRFSEPEDQPIDGTDVTQLMANCEKWSLKNDLELLSHLKRLSHTMITKTEATNQSISSLVFEAKMNCVKVDNVINELQMLANSQFVENRVYDEEMDDIIANDANGVQSVEMVSPKSKEEDILPKIKSALNIGMDFLSQRFDCDSKQVPQNDSDDENDQIVGGLLSHASRDEYSQRLLPYIIGSEDFISDNCVGLSRVDDTPAIDLQTNENDSLSVASDLDTFEVQKTIPQKNIFDDNLSDSDDDSKDIFGSIPPIPQSVVNNERLISSDESDAETFAAQEANEDLIISKDNVIEPKRAITSFQDELSAVISAKNPYKQTVRTNEEQSITSEEKTTADVFVNQKQIHSPIPMDSESSDESDSIFKVNKSKPKIQSKQKSSFDDLFGEQTNDSSLFGRKPDKPKISDKLNKVLSNASLERVDTNNSSLFADEDDDLFSDTNRKNAKIESIVSKAKNSDIFDKKKVINNKKPVVEKRSLFSDDSDDEDMDDLFIGAIDRTVVETVNEENDNSDIFGKSSSKRVEKSIEKSLFSDDDNEDEDADDLFIGAISKKTSIASSISSSLVIENKESKLSDIFNENSDKSSERPTDERKPLFDDEDIDDLFIGANNKKTTIESIVTKEKEKPIVFSEKNDSPKERPVIEKKSLFSDDDSEEDVDDLFSAISKKTTIESIVNNEENAENFGDNSPIKTEKPVIKKRTQISLFGDHNQNNDTDEDNGEEDVDDLFKSAINKKSTEFMDKESENSNIFEDISVKRTENPIVDKKSLFSDDDNDDEDVDDLFVNVIDPKKTIDPIVPEGKPTNIVKNSVTKTEKPIVENKPLFSDEDNDDLFFGAVTRAPTIKPSVRTQNSNIPQQTSAKQNDVKVKPSVKPSIFDDEDDDDLFSAAINKNSKKTSIDSTIKKEKSPNVSNKSVSDVKKTVKSLFDDEDNDDEDVDDLFRGAVSKKKTVTESVANKQNKSFIESLNKVVENNSNVLEKNNVTKKEKPVVESSSVFDDEEDNDLFTAVVIKKTTVEPIVNKAEDEDEDKSPPILVNDGLKQRAILGSKRNRRPPSKRLLKPND</sequence>
<feature type="region of interest" description="Disordered" evidence="1">
    <location>
        <begin position="1018"/>
        <end position="1064"/>
    </location>
</feature>
<reference evidence="2" key="1">
    <citation type="submission" date="2020-11" db="EMBL/GenBank/DDBJ databases">
        <authorList>
            <person name="Tran Van P."/>
        </authorList>
    </citation>
    <scope>NUCLEOTIDE SEQUENCE</scope>
</reference>
<accession>A0A7R9QBE1</accession>
<keyword evidence="3" id="KW-1185">Reference proteome</keyword>
<protein>
    <recommendedName>
        <fullName evidence="4">WASH complex subunit 2</fullName>
    </recommendedName>
</protein>
<proteinExistence type="predicted"/>
<name>A0A7R9QBE1_9ACAR</name>
<dbReference type="AlphaFoldDB" id="A0A7R9QBE1"/>
<feature type="region of interest" description="Disordered" evidence="1">
    <location>
        <begin position="843"/>
        <end position="919"/>
    </location>
</feature>
<evidence type="ECO:0000313" key="2">
    <source>
        <dbReference type="EMBL" id="CAD7639303.1"/>
    </source>
</evidence>
<feature type="region of interest" description="Disordered" evidence="1">
    <location>
        <begin position="703"/>
        <end position="725"/>
    </location>
</feature>
<feature type="region of interest" description="Disordered" evidence="1">
    <location>
        <begin position="351"/>
        <end position="387"/>
    </location>
</feature>
<dbReference type="EMBL" id="OC915218">
    <property type="protein sequence ID" value="CAD7639303.1"/>
    <property type="molecule type" value="Genomic_DNA"/>
</dbReference>
<dbReference type="EMBL" id="CAJPVJ010000393">
    <property type="protein sequence ID" value="CAG2162311.1"/>
    <property type="molecule type" value="Genomic_DNA"/>
</dbReference>
<organism evidence="2">
    <name type="scientific">Oppiella nova</name>
    <dbReference type="NCBI Taxonomy" id="334625"/>
    <lineage>
        <taxon>Eukaryota</taxon>
        <taxon>Metazoa</taxon>
        <taxon>Ecdysozoa</taxon>
        <taxon>Arthropoda</taxon>
        <taxon>Chelicerata</taxon>
        <taxon>Arachnida</taxon>
        <taxon>Acari</taxon>
        <taxon>Acariformes</taxon>
        <taxon>Sarcoptiformes</taxon>
        <taxon>Oribatida</taxon>
        <taxon>Brachypylina</taxon>
        <taxon>Oppioidea</taxon>
        <taxon>Oppiidae</taxon>
        <taxon>Oppiella</taxon>
    </lineage>
</organism>
<feature type="compositionally biased region" description="Polar residues" evidence="1">
    <location>
        <begin position="848"/>
        <end position="863"/>
    </location>
</feature>
<gene>
    <name evidence="2" type="ORF">ONB1V03_LOCUS1907</name>
</gene>
<feature type="region of interest" description="Disordered" evidence="1">
    <location>
        <begin position="579"/>
        <end position="598"/>
    </location>
</feature>
<feature type="compositionally biased region" description="Acidic residues" evidence="1">
    <location>
        <begin position="715"/>
        <end position="725"/>
    </location>
</feature>
<feature type="region of interest" description="Disordered" evidence="1">
    <location>
        <begin position="631"/>
        <end position="655"/>
    </location>
</feature>
<evidence type="ECO:0008006" key="4">
    <source>
        <dbReference type="Google" id="ProtNLM"/>
    </source>
</evidence>
<feature type="compositionally biased region" description="Basic residues" evidence="1">
    <location>
        <begin position="1049"/>
        <end position="1064"/>
    </location>
</feature>
<evidence type="ECO:0000313" key="3">
    <source>
        <dbReference type="Proteomes" id="UP000728032"/>
    </source>
</evidence>
<dbReference type="Proteomes" id="UP000728032">
    <property type="component" value="Unassembled WGS sequence"/>
</dbReference>